<gene>
    <name evidence="11" type="ORF">S01H4_62011</name>
</gene>
<proteinExistence type="inferred from homology"/>
<comment type="caution">
    <text evidence="11">The sequence shown here is derived from an EMBL/GenBank/DDBJ whole genome shotgun (WGS) entry which is preliminary data.</text>
</comment>
<dbReference type="PANTHER" id="PTHR31272:SF6">
    <property type="entry name" value="CYTOCHROME C-TYPE BIOGENESIS CCDA-LIKE CHLOROPLASTIC PROTEIN"/>
    <property type="match status" value="1"/>
</dbReference>
<feature type="domain" description="Cytochrome C biogenesis protein transmembrane" evidence="10">
    <location>
        <begin position="20"/>
        <end position="107"/>
    </location>
</feature>
<comment type="subcellular location">
    <subcellularLocation>
        <location evidence="1">Membrane</location>
        <topology evidence="1">Multi-pass membrane protein</topology>
    </subcellularLocation>
    <subcellularLocation>
        <location evidence="2">Plastid</location>
        <location evidence="2">Chloroplast</location>
    </subcellularLocation>
</comment>
<evidence type="ECO:0000256" key="7">
    <source>
        <dbReference type="ARBA" id="ARBA00022989"/>
    </source>
</evidence>
<feature type="transmembrane region" description="Helical" evidence="9">
    <location>
        <begin position="58"/>
        <end position="84"/>
    </location>
</feature>
<evidence type="ECO:0000256" key="4">
    <source>
        <dbReference type="ARBA" id="ARBA00022528"/>
    </source>
</evidence>
<dbReference type="Pfam" id="PF02683">
    <property type="entry name" value="DsbD_TM"/>
    <property type="match status" value="1"/>
</dbReference>
<evidence type="ECO:0000256" key="2">
    <source>
        <dbReference type="ARBA" id="ARBA00004229"/>
    </source>
</evidence>
<dbReference type="InterPro" id="IPR051790">
    <property type="entry name" value="Cytochrome_c-biogenesis_DsbD"/>
</dbReference>
<keyword evidence="5" id="KW-0934">Plastid</keyword>
<keyword evidence="8 9" id="KW-0472">Membrane</keyword>
<dbReference type="GO" id="GO:0016020">
    <property type="term" value="C:membrane"/>
    <property type="evidence" value="ECO:0007669"/>
    <property type="project" value="UniProtKB-SubCell"/>
</dbReference>
<dbReference type="GO" id="GO:0009507">
    <property type="term" value="C:chloroplast"/>
    <property type="evidence" value="ECO:0007669"/>
    <property type="project" value="UniProtKB-SubCell"/>
</dbReference>
<reference evidence="11" key="1">
    <citation type="journal article" date="2014" name="Front. Microbiol.">
        <title>High frequency of phylogenetically diverse reductive dehalogenase-homologous genes in deep subseafloor sedimentary metagenomes.</title>
        <authorList>
            <person name="Kawai M."/>
            <person name="Futagami T."/>
            <person name="Toyoda A."/>
            <person name="Takaki Y."/>
            <person name="Nishi S."/>
            <person name="Hori S."/>
            <person name="Arai W."/>
            <person name="Tsubouchi T."/>
            <person name="Morono Y."/>
            <person name="Uchiyama I."/>
            <person name="Ito T."/>
            <person name="Fujiyama A."/>
            <person name="Inagaki F."/>
            <person name="Takami H."/>
        </authorList>
    </citation>
    <scope>NUCLEOTIDE SEQUENCE</scope>
    <source>
        <strain evidence="11">Expedition CK06-06</strain>
    </source>
</reference>
<evidence type="ECO:0000256" key="5">
    <source>
        <dbReference type="ARBA" id="ARBA00022640"/>
    </source>
</evidence>
<comment type="similarity">
    <text evidence="3">Belongs to the DsbD family.</text>
</comment>
<evidence type="ECO:0000256" key="8">
    <source>
        <dbReference type="ARBA" id="ARBA00023136"/>
    </source>
</evidence>
<feature type="non-terminal residue" evidence="11">
    <location>
        <position position="109"/>
    </location>
</feature>
<dbReference type="PANTHER" id="PTHR31272">
    <property type="entry name" value="CYTOCHROME C-TYPE BIOGENESIS PROTEIN HI_1454-RELATED"/>
    <property type="match status" value="1"/>
</dbReference>
<keyword evidence="7 9" id="KW-1133">Transmembrane helix</keyword>
<evidence type="ECO:0000259" key="10">
    <source>
        <dbReference type="Pfam" id="PF02683"/>
    </source>
</evidence>
<dbReference type="InterPro" id="IPR003834">
    <property type="entry name" value="Cyt_c_assmbl_TM_dom"/>
</dbReference>
<evidence type="ECO:0000256" key="3">
    <source>
        <dbReference type="ARBA" id="ARBA00006143"/>
    </source>
</evidence>
<evidence type="ECO:0000256" key="1">
    <source>
        <dbReference type="ARBA" id="ARBA00004141"/>
    </source>
</evidence>
<keyword evidence="4" id="KW-0150">Chloroplast</keyword>
<sequence length="109" mass="11641">MENIYASFISYLETGSFLAYIVSFCAGVLVSFTPCIYPLIPINIGVITAEAPDSKLKAFYLSLSFVIGTAIVYSALGIVASLMGKVFAKFQINPLGFILIGAVTLFLGL</sequence>
<protein>
    <recommendedName>
        <fullName evidence="10">Cytochrome C biogenesis protein transmembrane domain-containing protein</fullName>
    </recommendedName>
</protein>
<keyword evidence="6 9" id="KW-0812">Transmembrane</keyword>
<evidence type="ECO:0000256" key="9">
    <source>
        <dbReference type="SAM" id="Phobius"/>
    </source>
</evidence>
<feature type="transmembrane region" description="Helical" evidence="9">
    <location>
        <begin position="90"/>
        <end position="108"/>
    </location>
</feature>
<evidence type="ECO:0000256" key="6">
    <source>
        <dbReference type="ARBA" id="ARBA00022692"/>
    </source>
</evidence>
<name>X1E588_9ZZZZ</name>
<organism evidence="11">
    <name type="scientific">marine sediment metagenome</name>
    <dbReference type="NCBI Taxonomy" id="412755"/>
    <lineage>
        <taxon>unclassified sequences</taxon>
        <taxon>metagenomes</taxon>
        <taxon>ecological metagenomes</taxon>
    </lineage>
</organism>
<dbReference type="EMBL" id="BART01036899">
    <property type="protein sequence ID" value="GAH15540.1"/>
    <property type="molecule type" value="Genomic_DNA"/>
</dbReference>
<accession>X1E588</accession>
<evidence type="ECO:0000313" key="11">
    <source>
        <dbReference type="EMBL" id="GAH15540.1"/>
    </source>
</evidence>
<dbReference type="AlphaFoldDB" id="X1E588"/>
<dbReference type="GO" id="GO:0017004">
    <property type="term" value="P:cytochrome complex assembly"/>
    <property type="evidence" value="ECO:0007669"/>
    <property type="project" value="InterPro"/>
</dbReference>
<feature type="transmembrane region" description="Helical" evidence="9">
    <location>
        <begin position="17"/>
        <end position="37"/>
    </location>
</feature>